<keyword evidence="3 6" id="KW-0489">Methyltransferase</keyword>
<feature type="binding site" evidence="6">
    <location>
        <position position="215"/>
    </location>
    <ligand>
        <name>S-adenosyl-L-methionine</name>
        <dbReference type="ChEBI" id="CHEBI:59789"/>
    </ligand>
</feature>
<organism evidence="8 9">
    <name type="scientific">Thiomicrorhabdus sediminis</name>
    <dbReference type="NCBI Taxonomy" id="2580412"/>
    <lineage>
        <taxon>Bacteria</taxon>
        <taxon>Pseudomonadati</taxon>
        <taxon>Pseudomonadota</taxon>
        <taxon>Gammaproteobacteria</taxon>
        <taxon>Thiotrichales</taxon>
        <taxon>Piscirickettsiaceae</taxon>
        <taxon>Thiomicrorhabdus</taxon>
    </lineage>
</organism>
<dbReference type="SMART" id="SM00967">
    <property type="entry name" value="SpoU_sub_bind"/>
    <property type="match status" value="1"/>
</dbReference>
<dbReference type="GO" id="GO:0070039">
    <property type="term" value="F:rRNA (guanosine-2'-O-)-methyltransferase activity"/>
    <property type="evidence" value="ECO:0007669"/>
    <property type="project" value="UniProtKB-UniRule"/>
</dbReference>
<keyword evidence="5 6" id="KW-0949">S-adenosyl-L-methionine</keyword>
<dbReference type="Gene3D" id="3.40.1280.10">
    <property type="match status" value="1"/>
</dbReference>
<dbReference type="OrthoDB" id="9785673at2"/>
<keyword evidence="4 6" id="KW-0808">Transferase</keyword>
<keyword evidence="1 6" id="KW-0963">Cytoplasm</keyword>
<feature type="binding site" evidence="6">
    <location>
        <position position="224"/>
    </location>
    <ligand>
        <name>S-adenosyl-L-methionine</name>
        <dbReference type="ChEBI" id="CHEBI:59789"/>
    </ligand>
</feature>
<evidence type="ECO:0000313" key="8">
    <source>
        <dbReference type="EMBL" id="QCU90508.1"/>
    </source>
</evidence>
<evidence type="ECO:0000259" key="7">
    <source>
        <dbReference type="SMART" id="SM00967"/>
    </source>
</evidence>
<proteinExistence type="inferred from homology"/>
<dbReference type="InterPro" id="IPR029064">
    <property type="entry name" value="Ribosomal_eL30-like_sf"/>
</dbReference>
<dbReference type="Pfam" id="PF08032">
    <property type="entry name" value="SpoU_sub_bind"/>
    <property type="match status" value="1"/>
</dbReference>
<sequence length="243" mass="26281">MKQEVIYGLHAVEKFIKQSPQSVYSISFLKGHLNKRQQSLFDQARSLGLNVQQVAKSAFNSIDGNHQGVMANVAKQADLTESDLNKIVEQAANPLFIFLDEVQDPHNLGAILRTADAVGADAVIIPKHNSVGMNATVRKVASGAADNVKLIVVSNLVRTIKDMQKAGMWMIGLAGETDQTIYDHDLTGSIGIVMGTEGSGLRRLTKEACDHLAAIPMVGVVESLNVSVATGIAVYEAYRQRNR</sequence>
<keyword evidence="2 6" id="KW-0698">rRNA processing</keyword>
<dbReference type="RefSeq" id="WP_138565182.1">
    <property type="nucleotide sequence ID" value="NZ_CP040602.1"/>
</dbReference>
<dbReference type="SUPFAM" id="SSF55315">
    <property type="entry name" value="L30e-like"/>
    <property type="match status" value="1"/>
</dbReference>
<dbReference type="InterPro" id="IPR024915">
    <property type="entry name" value="23S_rRNA_MeTrfase_RlmB"/>
</dbReference>
<evidence type="ECO:0000313" key="9">
    <source>
        <dbReference type="Proteomes" id="UP000304864"/>
    </source>
</evidence>
<dbReference type="GO" id="GO:0003723">
    <property type="term" value="F:RNA binding"/>
    <property type="evidence" value="ECO:0007669"/>
    <property type="project" value="InterPro"/>
</dbReference>
<comment type="catalytic activity">
    <reaction evidence="6">
        <text>guanosine(2251) in 23S rRNA + S-adenosyl-L-methionine = 2'-O-methylguanosine(2251) in 23S rRNA + S-adenosyl-L-homocysteine + H(+)</text>
        <dbReference type="Rhea" id="RHEA:24140"/>
        <dbReference type="Rhea" id="RHEA-COMP:10239"/>
        <dbReference type="Rhea" id="RHEA-COMP:10241"/>
        <dbReference type="ChEBI" id="CHEBI:15378"/>
        <dbReference type="ChEBI" id="CHEBI:57856"/>
        <dbReference type="ChEBI" id="CHEBI:59789"/>
        <dbReference type="ChEBI" id="CHEBI:74269"/>
        <dbReference type="ChEBI" id="CHEBI:74445"/>
        <dbReference type="EC" id="2.1.1.185"/>
    </reaction>
</comment>
<evidence type="ECO:0000256" key="4">
    <source>
        <dbReference type="ARBA" id="ARBA00022679"/>
    </source>
</evidence>
<dbReference type="EMBL" id="CP040602">
    <property type="protein sequence ID" value="QCU90508.1"/>
    <property type="molecule type" value="Genomic_DNA"/>
</dbReference>
<feature type="domain" description="RNA 2-O ribose methyltransferase substrate binding" evidence="7">
    <location>
        <begin position="5"/>
        <end position="79"/>
    </location>
</feature>
<dbReference type="FunFam" id="3.40.1280.10:FF:000008">
    <property type="entry name" value="Group 3 RNA methyltransferase TrmH"/>
    <property type="match status" value="1"/>
</dbReference>
<dbReference type="CDD" id="cd18103">
    <property type="entry name" value="SpoU-like_RlmB"/>
    <property type="match status" value="1"/>
</dbReference>
<feature type="binding site" evidence="6">
    <location>
        <position position="195"/>
    </location>
    <ligand>
        <name>S-adenosyl-L-methionine</name>
        <dbReference type="ChEBI" id="CHEBI:59789"/>
    </ligand>
</feature>
<dbReference type="Proteomes" id="UP000304864">
    <property type="component" value="Chromosome"/>
</dbReference>
<dbReference type="KEGG" id="thig:FE785_07605"/>
<evidence type="ECO:0000256" key="2">
    <source>
        <dbReference type="ARBA" id="ARBA00022552"/>
    </source>
</evidence>
<dbReference type="InterPro" id="IPR001537">
    <property type="entry name" value="SpoU_MeTrfase"/>
</dbReference>
<dbReference type="InterPro" id="IPR013123">
    <property type="entry name" value="SpoU_subst-bd"/>
</dbReference>
<protein>
    <recommendedName>
        <fullName evidence="6">23S rRNA (guanosine-2'-O-)-methyltransferase RlmB</fullName>
        <ecNumber evidence="6">2.1.1.185</ecNumber>
    </recommendedName>
    <alternativeName>
        <fullName evidence="6">23S rRNA (guanosine2251 2'-O)-methyltransferase</fullName>
    </alternativeName>
    <alternativeName>
        <fullName evidence="6">23S rRNA Gm2251 2'-O-methyltransferase</fullName>
    </alternativeName>
</protein>
<evidence type="ECO:0000256" key="3">
    <source>
        <dbReference type="ARBA" id="ARBA00022603"/>
    </source>
</evidence>
<dbReference type="EC" id="2.1.1.185" evidence="6"/>
<keyword evidence="9" id="KW-1185">Reference proteome</keyword>
<dbReference type="PANTHER" id="PTHR46429:SF1">
    <property type="entry name" value="23S RRNA (GUANOSINE-2'-O-)-METHYLTRANSFERASE RLMB"/>
    <property type="match status" value="1"/>
</dbReference>
<evidence type="ECO:0000256" key="6">
    <source>
        <dbReference type="HAMAP-Rule" id="MF_01887"/>
    </source>
</evidence>
<dbReference type="PANTHER" id="PTHR46429">
    <property type="entry name" value="23S RRNA (GUANOSINE-2'-O-)-METHYLTRANSFERASE RLMB"/>
    <property type="match status" value="1"/>
</dbReference>
<dbReference type="InterPro" id="IPR029028">
    <property type="entry name" value="Alpha/beta_knot_MTases"/>
</dbReference>
<dbReference type="AlphaFoldDB" id="A0A4P9K6J9"/>
<evidence type="ECO:0000256" key="1">
    <source>
        <dbReference type="ARBA" id="ARBA00022490"/>
    </source>
</evidence>
<dbReference type="Gene3D" id="3.30.1330.30">
    <property type="match status" value="1"/>
</dbReference>
<dbReference type="NCBIfam" id="TIGR00186">
    <property type="entry name" value="rRNA_methyl_3"/>
    <property type="match status" value="1"/>
</dbReference>
<reference evidence="8 9" key="1">
    <citation type="submission" date="2019-05" db="EMBL/GenBank/DDBJ databases">
        <title>Thiomicrorhabdus sediminis sp. nov, a novel sulfur-oxidizing bacterium isolated from coastal sediment.</title>
        <authorList>
            <person name="Liu X."/>
        </authorList>
    </citation>
    <scope>NUCLEOTIDE SEQUENCE [LARGE SCALE GENOMIC DNA]</scope>
    <source>
        <strain evidence="8 9">G1</strain>
    </source>
</reference>
<dbReference type="InterPro" id="IPR004441">
    <property type="entry name" value="rRNA_MeTrfase_TrmH"/>
</dbReference>
<dbReference type="InterPro" id="IPR029026">
    <property type="entry name" value="tRNA_m1G_MTases_N"/>
</dbReference>
<dbReference type="Pfam" id="PF00588">
    <property type="entry name" value="SpoU_methylase"/>
    <property type="match status" value="1"/>
</dbReference>
<name>A0A4P9K6J9_9GAMM</name>
<comment type="similarity">
    <text evidence="6">Belongs to the class IV-like SAM-binding methyltransferase superfamily. RNA methyltransferase TrmH family. RlmB subfamily.</text>
</comment>
<evidence type="ECO:0000256" key="5">
    <source>
        <dbReference type="ARBA" id="ARBA00022691"/>
    </source>
</evidence>
<comment type="subcellular location">
    <subcellularLocation>
        <location evidence="6">Cytoplasm</location>
    </subcellularLocation>
</comment>
<comment type="function">
    <text evidence="6">Specifically methylates the ribose of guanosine 2251 in 23S rRNA.</text>
</comment>
<dbReference type="HAMAP" id="MF_01887">
    <property type="entry name" value="23SrRNA_methyltr_B"/>
    <property type="match status" value="1"/>
</dbReference>
<dbReference type="GO" id="GO:0005829">
    <property type="term" value="C:cytosol"/>
    <property type="evidence" value="ECO:0007669"/>
    <property type="project" value="TreeGrafter"/>
</dbReference>
<accession>A0A4P9K6J9</accession>
<dbReference type="SUPFAM" id="SSF75217">
    <property type="entry name" value="alpha/beta knot"/>
    <property type="match status" value="1"/>
</dbReference>
<gene>
    <name evidence="6 8" type="primary">rlmB</name>
    <name evidence="8" type="ORF">FE785_07605</name>
</gene>